<reference evidence="1" key="1">
    <citation type="submission" date="2021-06" db="EMBL/GenBank/DDBJ databases">
        <authorList>
            <person name="Kallberg Y."/>
            <person name="Tangrot J."/>
            <person name="Rosling A."/>
        </authorList>
    </citation>
    <scope>NUCLEOTIDE SEQUENCE</scope>
    <source>
        <strain evidence="1">87-6 pot B 2015</strain>
    </source>
</reference>
<sequence length="139" mass="15579">LPVNIRLINGKIIAYEVPLSSHGLVANRIGTLICTWNNQLRGTLKEDLIMGLNSYYTSDYTIRPRGLPRPPSGYFSPNTTIQIYLAIKIFPTHQNSTRAMLALRYLHNNQNNTVPDIIKSFGTAPLHKITKEFLTNGVG</sequence>
<dbReference type="EMBL" id="CAJVPP010026190">
    <property type="protein sequence ID" value="CAG8753222.1"/>
    <property type="molecule type" value="Genomic_DNA"/>
</dbReference>
<evidence type="ECO:0000313" key="2">
    <source>
        <dbReference type="Proteomes" id="UP000789375"/>
    </source>
</evidence>
<protein>
    <submittedName>
        <fullName evidence="1">9542_t:CDS:1</fullName>
    </submittedName>
</protein>
<accession>A0A9N9IWP4</accession>
<gene>
    <name evidence="1" type="ORF">FMOSSE_LOCUS16763</name>
</gene>
<proteinExistence type="predicted"/>
<comment type="caution">
    <text evidence="1">The sequence shown here is derived from an EMBL/GenBank/DDBJ whole genome shotgun (WGS) entry which is preliminary data.</text>
</comment>
<organism evidence="1 2">
    <name type="scientific">Funneliformis mosseae</name>
    <name type="common">Endomycorrhizal fungus</name>
    <name type="synonym">Glomus mosseae</name>
    <dbReference type="NCBI Taxonomy" id="27381"/>
    <lineage>
        <taxon>Eukaryota</taxon>
        <taxon>Fungi</taxon>
        <taxon>Fungi incertae sedis</taxon>
        <taxon>Mucoromycota</taxon>
        <taxon>Glomeromycotina</taxon>
        <taxon>Glomeromycetes</taxon>
        <taxon>Glomerales</taxon>
        <taxon>Glomeraceae</taxon>
        <taxon>Funneliformis</taxon>
    </lineage>
</organism>
<dbReference type="Proteomes" id="UP000789375">
    <property type="component" value="Unassembled WGS sequence"/>
</dbReference>
<keyword evidence="2" id="KW-1185">Reference proteome</keyword>
<feature type="non-terminal residue" evidence="1">
    <location>
        <position position="139"/>
    </location>
</feature>
<feature type="non-terminal residue" evidence="1">
    <location>
        <position position="1"/>
    </location>
</feature>
<name>A0A9N9IWP4_FUNMO</name>
<dbReference type="AlphaFoldDB" id="A0A9N9IWP4"/>
<evidence type="ECO:0000313" key="1">
    <source>
        <dbReference type="EMBL" id="CAG8753222.1"/>
    </source>
</evidence>